<sequence length="592" mass="64310">MQTRSATSGLNNATATGNVVAPIRPTLKREPPTAAGVLIEGGVQKSKRKRNAKQAGPPVKGGWELPHGMGVGITGTSNAQAQQLEPASVLPPDTNTSNTQILHQGQAAGAPQPVIQSQHNTPGQTRQTRLSLRITKVTTNSETSAKKANPLVIKAEERTDTLVNLDDHRLAKRVRLSRAAKQLATSALSPPNEKLGITSVGVETRDVLNKDTLKLVLIKGVAIKDNAVVKVAGNIVVDASNLLDPNYRQMVKRGKENPYGLTPGFTPYPYRRVPTAAACEEVHKILTDLHGEVKQPEKMPAASLTVAGCGEVPCVLDALLRTLISGNTQMARANAAIRSLVEHYGLRKEGTGAGSIAWDKVRSSSHEELAQVIRVAGTGPKRSRHIKQILDMVHDEGVERSRTPPPGIAADPSKEAEATGTTAQNFLSLDHMHSMSKDEALAKFVTYPGIGIKTAACVTLFCLQMPSFAVDTHVHKFCQWLGWVPKKTDPDNCFRHGDFMVPDHLKYGLHQLFIRHGQTCFKCRKITKPGTKDWNEAPDCPLEHLLDRSKDDAGSTRKREVKTKKTRAEAVGSESGETTDEEEEIQDEEEEV</sequence>
<feature type="compositionally biased region" description="Polar residues" evidence="1">
    <location>
        <begin position="93"/>
        <end position="103"/>
    </location>
</feature>
<dbReference type="Pfam" id="PF00730">
    <property type="entry name" value="HhH-GPD"/>
    <property type="match status" value="1"/>
</dbReference>
<accession>A0AAN6V5Y5</accession>
<dbReference type="PANTHER" id="PTHR47203">
    <property type="match status" value="1"/>
</dbReference>
<evidence type="ECO:0000259" key="2">
    <source>
        <dbReference type="SMART" id="SM00478"/>
    </source>
</evidence>
<dbReference type="GO" id="GO:0003824">
    <property type="term" value="F:catalytic activity"/>
    <property type="evidence" value="ECO:0007669"/>
    <property type="project" value="InterPro"/>
</dbReference>
<dbReference type="RefSeq" id="XP_062638761.1">
    <property type="nucleotide sequence ID" value="XM_062776697.1"/>
</dbReference>
<feature type="compositionally biased region" description="Polar residues" evidence="1">
    <location>
        <begin position="114"/>
        <end position="127"/>
    </location>
</feature>
<dbReference type="GeneID" id="87813310"/>
<feature type="domain" description="HhH-GPD" evidence="2">
    <location>
        <begin position="324"/>
        <end position="519"/>
    </location>
</feature>
<dbReference type="EMBL" id="MU853569">
    <property type="protein sequence ID" value="KAK4145390.1"/>
    <property type="molecule type" value="Genomic_DNA"/>
</dbReference>
<dbReference type="Gene3D" id="1.10.340.30">
    <property type="entry name" value="Hypothetical protein, domain 2"/>
    <property type="match status" value="1"/>
</dbReference>
<protein>
    <submittedName>
        <fullName evidence="3">DNA glycosylase</fullName>
    </submittedName>
</protein>
<dbReference type="GO" id="GO:0006285">
    <property type="term" value="P:base-excision repair, AP site formation"/>
    <property type="evidence" value="ECO:0007669"/>
    <property type="project" value="UniProtKB-ARBA"/>
</dbReference>
<feature type="compositionally biased region" description="Acidic residues" evidence="1">
    <location>
        <begin position="577"/>
        <end position="592"/>
    </location>
</feature>
<gene>
    <name evidence="3" type="ORF">C8A04DRAFT_10743</name>
</gene>
<evidence type="ECO:0000256" key="1">
    <source>
        <dbReference type="SAM" id="MobiDB-lite"/>
    </source>
</evidence>
<feature type="region of interest" description="Disordered" evidence="1">
    <location>
        <begin position="43"/>
        <end position="65"/>
    </location>
</feature>
<feature type="region of interest" description="Disordered" evidence="1">
    <location>
        <begin position="395"/>
        <end position="419"/>
    </location>
</feature>
<dbReference type="SUPFAM" id="SSF48150">
    <property type="entry name" value="DNA-glycosylase"/>
    <property type="match status" value="1"/>
</dbReference>
<keyword evidence="4" id="KW-1185">Reference proteome</keyword>
<proteinExistence type="predicted"/>
<evidence type="ECO:0000313" key="4">
    <source>
        <dbReference type="Proteomes" id="UP001302676"/>
    </source>
</evidence>
<reference evidence="3" key="1">
    <citation type="journal article" date="2023" name="Mol. Phylogenet. Evol.">
        <title>Genome-scale phylogeny and comparative genomics of the fungal order Sordariales.</title>
        <authorList>
            <person name="Hensen N."/>
            <person name="Bonometti L."/>
            <person name="Westerberg I."/>
            <person name="Brannstrom I.O."/>
            <person name="Guillou S."/>
            <person name="Cros-Aarteil S."/>
            <person name="Calhoun S."/>
            <person name="Haridas S."/>
            <person name="Kuo A."/>
            <person name="Mondo S."/>
            <person name="Pangilinan J."/>
            <person name="Riley R."/>
            <person name="LaButti K."/>
            <person name="Andreopoulos B."/>
            <person name="Lipzen A."/>
            <person name="Chen C."/>
            <person name="Yan M."/>
            <person name="Daum C."/>
            <person name="Ng V."/>
            <person name="Clum A."/>
            <person name="Steindorff A."/>
            <person name="Ohm R.A."/>
            <person name="Martin F."/>
            <person name="Silar P."/>
            <person name="Natvig D.O."/>
            <person name="Lalanne C."/>
            <person name="Gautier V."/>
            <person name="Ament-Velasquez S.L."/>
            <person name="Kruys A."/>
            <person name="Hutchinson M.I."/>
            <person name="Powell A.J."/>
            <person name="Barry K."/>
            <person name="Miller A.N."/>
            <person name="Grigoriev I.V."/>
            <person name="Debuchy R."/>
            <person name="Gladieux P."/>
            <person name="Hiltunen Thoren M."/>
            <person name="Johannesson H."/>
        </authorList>
    </citation>
    <scope>NUCLEOTIDE SEQUENCE</scope>
    <source>
        <strain evidence="3">CBS 141.50</strain>
    </source>
</reference>
<organism evidence="3 4">
    <name type="scientific">Dichotomopilus funicola</name>
    <dbReference type="NCBI Taxonomy" id="1934379"/>
    <lineage>
        <taxon>Eukaryota</taxon>
        <taxon>Fungi</taxon>
        <taxon>Dikarya</taxon>
        <taxon>Ascomycota</taxon>
        <taxon>Pezizomycotina</taxon>
        <taxon>Sordariomycetes</taxon>
        <taxon>Sordariomycetidae</taxon>
        <taxon>Sordariales</taxon>
        <taxon>Chaetomiaceae</taxon>
        <taxon>Dichotomopilus</taxon>
    </lineage>
</organism>
<dbReference type="InterPro" id="IPR011257">
    <property type="entry name" value="DNA_glycosylase"/>
</dbReference>
<feature type="compositionally biased region" description="Basic and acidic residues" evidence="1">
    <location>
        <begin position="545"/>
        <end position="558"/>
    </location>
</feature>
<dbReference type="Proteomes" id="UP001302676">
    <property type="component" value="Unassembled WGS sequence"/>
</dbReference>
<dbReference type="PANTHER" id="PTHR47203:SF1">
    <property type="entry name" value="HYPOTHETICAL BASE EXCISION DNA REPAIR PROTEIN (EUROFUNG)"/>
    <property type="match status" value="1"/>
</dbReference>
<name>A0AAN6V5Y5_9PEZI</name>
<feature type="region of interest" description="Disordered" evidence="1">
    <location>
        <begin position="545"/>
        <end position="592"/>
    </location>
</feature>
<comment type="caution">
    <text evidence="3">The sequence shown here is derived from an EMBL/GenBank/DDBJ whole genome shotgun (WGS) entry which is preliminary data.</text>
</comment>
<reference evidence="3" key="2">
    <citation type="submission" date="2023-05" db="EMBL/GenBank/DDBJ databases">
        <authorList>
            <consortium name="Lawrence Berkeley National Laboratory"/>
            <person name="Steindorff A."/>
            <person name="Hensen N."/>
            <person name="Bonometti L."/>
            <person name="Westerberg I."/>
            <person name="Brannstrom I.O."/>
            <person name="Guillou S."/>
            <person name="Cros-Aarteil S."/>
            <person name="Calhoun S."/>
            <person name="Haridas S."/>
            <person name="Kuo A."/>
            <person name="Mondo S."/>
            <person name="Pangilinan J."/>
            <person name="Riley R."/>
            <person name="Labutti K."/>
            <person name="Andreopoulos B."/>
            <person name="Lipzen A."/>
            <person name="Chen C."/>
            <person name="Yanf M."/>
            <person name="Daum C."/>
            <person name="Ng V."/>
            <person name="Clum A."/>
            <person name="Ohm R."/>
            <person name="Martin F."/>
            <person name="Silar P."/>
            <person name="Natvig D."/>
            <person name="Lalanne C."/>
            <person name="Gautier V."/>
            <person name="Ament-Velasquez S.L."/>
            <person name="Kruys A."/>
            <person name="Hutchinson M.I."/>
            <person name="Powell A.J."/>
            <person name="Barry K."/>
            <person name="Miller A.N."/>
            <person name="Grigoriev I.V."/>
            <person name="Debuchy R."/>
            <person name="Gladieux P."/>
            <person name="Thoren M.H."/>
            <person name="Johannesson H."/>
        </authorList>
    </citation>
    <scope>NUCLEOTIDE SEQUENCE</scope>
    <source>
        <strain evidence="3">CBS 141.50</strain>
    </source>
</reference>
<dbReference type="CDD" id="cd00056">
    <property type="entry name" value="ENDO3c"/>
    <property type="match status" value="1"/>
</dbReference>
<evidence type="ECO:0000313" key="3">
    <source>
        <dbReference type="EMBL" id="KAK4145390.1"/>
    </source>
</evidence>
<dbReference type="InterPro" id="IPR003265">
    <property type="entry name" value="HhH-GPD_domain"/>
</dbReference>
<dbReference type="SMART" id="SM00478">
    <property type="entry name" value="ENDO3c"/>
    <property type="match status" value="1"/>
</dbReference>
<feature type="region of interest" description="Disordered" evidence="1">
    <location>
        <begin position="88"/>
        <end position="127"/>
    </location>
</feature>
<dbReference type="AlphaFoldDB" id="A0AAN6V5Y5"/>